<accession>A0A4R1RAK1</accession>
<reference evidence="12 13" key="1">
    <citation type="submission" date="2019-03" db="EMBL/GenBank/DDBJ databases">
        <title>Genomic Encyclopedia of Type Strains, Phase IV (KMG-IV): sequencing the most valuable type-strain genomes for metagenomic binning, comparative biology and taxonomic classification.</title>
        <authorList>
            <person name="Goeker M."/>
        </authorList>
    </citation>
    <scope>NUCLEOTIDE SEQUENCE [LARGE SCALE GENOMIC DNA]</scope>
    <source>
        <strain evidence="12 13">LX-B</strain>
    </source>
</reference>
<evidence type="ECO:0000259" key="11">
    <source>
        <dbReference type="PROSITE" id="PS51918"/>
    </source>
</evidence>
<dbReference type="InterPro" id="IPR007197">
    <property type="entry name" value="rSAM"/>
</dbReference>
<dbReference type="PANTHER" id="PTHR30352">
    <property type="entry name" value="PYRUVATE FORMATE-LYASE-ACTIVATING ENZYME"/>
    <property type="match status" value="1"/>
</dbReference>
<evidence type="ECO:0000256" key="6">
    <source>
        <dbReference type="ARBA" id="ARBA00023002"/>
    </source>
</evidence>
<comment type="cofactor">
    <cofactor evidence="1">
        <name>[4Fe-4S] cluster</name>
        <dbReference type="ChEBI" id="CHEBI:49883"/>
    </cofactor>
</comment>
<dbReference type="SFLD" id="SFLDS00029">
    <property type="entry name" value="Radical_SAM"/>
    <property type="match status" value="1"/>
</dbReference>
<organism evidence="12 13">
    <name type="scientific">Hydrogenispora ethanolica</name>
    <dbReference type="NCBI Taxonomy" id="1082276"/>
    <lineage>
        <taxon>Bacteria</taxon>
        <taxon>Bacillati</taxon>
        <taxon>Bacillota</taxon>
        <taxon>Hydrogenispora</taxon>
    </lineage>
</organism>
<gene>
    <name evidence="12" type="ORF">EDC14_102375</name>
</gene>
<evidence type="ECO:0000256" key="8">
    <source>
        <dbReference type="ARBA" id="ARBA00023014"/>
    </source>
</evidence>
<keyword evidence="13" id="KW-1185">Reference proteome</keyword>
<dbReference type="PROSITE" id="PS01087">
    <property type="entry name" value="RADICAL_ACTIVATING"/>
    <property type="match status" value="1"/>
</dbReference>
<dbReference type="GO" id="GO:0051539">
    <property type="term" value="F:4 iron, 4 sulfur cluster binding"/>
    <property type="evidence" value="ECO:0007669"/>
    <property type="project" value="UniProtKB-KW"/>
</dbReference>
<dbReference type="SFLD" id="SFLDG01066">
    <property type="entry name" value="organic_radical-activating_enz"/>
    <property type="match status" value="1"/>
</dbReference>
<dbReference type="GO" id="GO:0046872">
    <property type="term" value="F:metal ion binding"/>
    <property type="evidence" value="ECO:0007669"/>
    <property type="project" value="UniProtKB-KW"/>
</dbReference>
<dbReference type="InterPro" id="IPR017900">
    <property type="entry name" value="4Fe4S_Fe_S_CS"/>
</dbReference>
<evidence type="ECO:0000256" key="3">
    <source>
        <dbReference type="ARBA" id="ARBA00022485"/>
    </source>
</evidence>
<evidence type="ECO:0000313" key="12">
    <source>
        <dbReference type="EMBL" id="TCL62794.1"/>
    </source>
</evidence>
<dbReference type="PROSITE" id="PS00198">
    <property type="entry name" value="4FE4S_FER_1"/>
    <property type="match status" value="2"/>
</dbReference>
<keyword evidence="8" id="KW-0411">Iron-sulfur</keyword>
<dbReference type="PROSITE" id="PS51379">
    <property type="entry name" value="4FE4S_FER_2"/>
    <property type="match status" value="2"/>
</dbReference>
<dbReference type="Gene3D" id="3.20.20.70">
    <property type="entry name" value="Aldolase class I"/>
    <property type="match status" value="1"/>
</dbReference>
<comment type="caution">
    <text evidence="12">The sequence shown here is derived from an EMBL/GenBank/DDBJ whole genome shotgun (WGS) entry which is preliminary data.</text>
</comment>
<dbReference type="SFLD" id="SFLDG01118">
    <property type="entry name" value="activating_enzymes__group_2"/>
    <property type="match status" value="1"/>
</dbReference>
<dbReference type="AlphaFoldDB" id="A0A4R1RAK1"/>
<dbReference type="PROSITE" id="PS51918">
    <property type="entry name" value="RADICAL_SAM"/>
    <property type="match status" value="1"/>
</dbReference>
<dbReference type="InterPro" id="IPR012839">
    <property type="entry name" value="Organic_radical_activase"/>
</dbReference>
<dbReference type="InterPro" id="IPR040074">
    <property type="entry name" value="BssD/PflA/YjjW"/>
</dbReference>
<dbReference type="PANTHER" id="PTHR30352:SF4">
    <property type="entry name" value="PYRUVATE FORMATE-LYASE 2-ACTIVATING ENZYME"/>
    <property type="match status" value="1"/>
</dbReference>
<comment type="similarity">
    <text evidence="2">Belongs to the organic radical-activating enzymes family.</text>
</comment>
<sequence>MSGRNIMASEHDNVTGVISAIQKYSTKDGPGIRDTVFLKGCSLRCGWCSNPELIHPAPEMFQRPELCIGCGACLAACPRGALTRPAEAIRLDRNSCDGCGRCAAVCPAGVYESVGQRLTVAEALAELLKDRVFYETSGGGVTFSGGEPLLQPEFVGELARRLQEKHIHTAVETAGLAPWSNFAGVLGAIDLVLYDIKLMGSEKHRQYTGAANEFILENALKIAERGIPMIARLVVIPGVNDGEAEFRDRLEFVKRLATVEQVDILGYHRYGLGKYTKLGREYPLPELAEPAEGELKKMKLIAEAYGFRTTLGGS</sequence>
<evidence type="ECO:0000256" key="1">
    <source>
        <dbReference type="ARBA" id="ARBA00001966"/>
    </source>
</evidence>
<evidence type="ECO:0000313" key="13">
    <source>
        <dbReference type="Proteomes" id="UP000295008"/>
    </source>
</evidence>
<keyword evidence="3" id="KW-0004">4Fe-4S</keyword>
<evidence type="ECO:0000256" key="9">
    <source>
        <dbReference type="ARBA" id="ARBA00047365"/>
    </source>
</evidence>
<dbReference type="InterPro" id="IPR001989">
    <property type="entry name" value="Radical_activat_CS"/>
</dbReference>
<proteinExistence type="inferred from homology"/>
<keyword evidence="4" id="KW-0949">S-adenosyl-L-methionine</keyword>
<keyword evidence="7" id="KW-0408">Iron</keyword>
<comment type="catalytic activity">
    <reaction evidence="9">
        <text>glycyl-[protein] + reduced [flavodoxin] + S-adenosyl-L-methionine = glycin-2-yl radical-[protein] + semiquinone [flavodoxin] + 5'-deoxyadenosine + L-methionine + H(+)</text>
        <dbReference type="Rhea" id="RHEA:61976"/>
        <dbReference type="Rhea" id="RHEA-COMP:10622"/>
        <dbReference type="Rhea" id="RHEA-COMP:14480"/>
        <dbReference type="Rhea" id="RHEA-COMP:15993"/>
        <dbReference type="Rhea" id="RHEA-COMP:15994"/>
        <dbReference type="ChEBI" id="CHEBI:15378"/>
        <dbReference type="ChEBI" id="CHEBI:17319"/>
        <dbReference type="ChEBI" id="CHEBI:29947"/>
        <dbReference type="ChEBI" id="CHEBI:32722"/>
        <dbReference type="ChEBI" id="CHEBI:57618"/>
        <dbReference type="ChEBI" id="CHEBI:57844"/>
        <dbReference type="ChEBI" id="CHEBI:59789"/>
        <dbReference type="ChEBI" id="CHEBI:140311"/>
    </reaction>
</comment>
<keyword evidence="6" id="KW-0560">Oxidoreductase</keyword>
<dbReference type="Proteomes" id="UP000295008">
    <property type="component" value="Unassembled WGS sequence"/>
</dbReference>
<feature type="domain" description="4Fe-4S ferredoxin-type" evidence="10">
    <location>
        <begin position="58"/>
        <end position="87"/>
    </location>
</feature>
<dbReference type="PIRSF" id="PIRSF000371">
    <property type="entry name" value="PFL_act_enz"/>
    <property type="match status" value="1"/>
</dbReference>
<dbReference type="GO" id="GO:0016491">
    <property type="term" value="F:oxidoreductase activity"/>
    <property type="evidence" value="ECO:0007669"/>
    <property type="project" value="UniProtKB-KW"/>
</dbReference>
<dbReference type="Pfam" id="PF04055">
    <property type="entry name" value="Radical_SAM"/>
    <property type="match status" value="1"/>
</dbReference>
<dbReference type="InterPro" id="IPR058240">
    <property type="entry name" value="rSAM_sf"/>
</dbReference>
<name>A0A4R1RAK1_HYDET</name>
<dbReference type="SUPFAM" id="SSF54862">
    <property type="entry name" value="4Fe-4S ferredoxins"/>
    <property type="match status" value="1"/>
</dbReference>
<dbReference type="OrthoDB" id="9782387at2"/>
<keyword evidence="5" id="KW-0479">Metal-binding</keyword>
<protein>
    <submittedName>
        <fullName evidence="12">Cobalamin-independent glycerol dehydratase small subunit</fullName>
    </submittedName>
</protein>
<evidence type="ECO:0000259" key="10">
    <source>
        <dbReference type="PROSITE" id="PS51379"/>
    </source>
</evidence>
<dbReference type="Gene3D" id="3.30.70.20">
    <property type="match status" value="1"/>
</dbReference>
<evidence type="ECO:0000256" key="2">
    <source>
        <dbReference type="ARBA" id="ARBA00009777"/>
    </source>
</evidence>
<dbReference type="CDD" id="cd01335">
    <property type="entry name" value="Radical_SAM"/>
    <property type="match status" value="1"/>
</dbReference>
<dbReference type="Pfam" id="PF00037">
    <property type="entry name" value="Fer4"/>
    <property type="match status" value="1"/>
</dbReference>
<feature type="domain" description="4Fe-4S ferredoxin-type" evidence="10">
    <location>
        <begin position="88"/>
        <end position="116"/>
    </location>
</feature>
<evidence type="ECO:0000256" key="4">
    <source>
        <dbReference type="ARBA" id="ARBA00022691"/>
    </source>
</evidence>
<evidence type="ECO:0000256" key="5">
    <source>
        <dbReference type="ARBA" id="ARBA00022723"/>
    </source>
</evidence>
<dbReference type="InterPro" id="IPR034457">
    <property type="entry name" value="Organic_radical-activating"/>
</dbReference>
<dbReference type="NCBIfam" id="TIGR02494">
    <property type="entry name" value="PFLE_PFLC"/>
    <property type="match status" value="1"/>
</dbReference>
<evidence type="ECO:0000256" key="7">
    <source>
        <dbReference type="ARBA" id="ARBA00023004"/>
    </source>
</evidence>
<dbReference type="RefSeq" id="WP_132015587.1">
    <property type="nucleotide sequence ID" value="NZ_SLUN01000023.1"/>
</dbReference>
<dbReference type="InterPro" id="IPR017896">
    <property type="entry name" value="4Fe4S_Fe-S-bd"/>
</dbReference>
<dbReference type="SUPFAM" id="SSF102114">
    <property type="entry name" value="Radical SAM enzymes"/>
    <property type="match status" value="1"/>
</dbReference>
<dbReference type="EMBL" id="SLUN01000023">
    <property type="protein sequence ID" value="TCL62794.1"/>
    <property type="molecule type" value="Genomic_DNA"/>
</dbReference>
<feature type="domain" description="Radical SAM core" evidence="11">
    <location>
        <begin position="27"/>
        <end position="308"/>
    </location>
</feature>
<dbReference type="InterPro" id="IPR013785">
    <property type="entry name" value="Aldolase_TIM"/>
</dbReference>